<dbReference type="Pfam" id="PF08264">
    <property type="entry name" value="Anticodon_1"/>
    <property type="match status" value="1"/>
</dbReference>
<evidence type="ECO:0000313" key="15">
    <source>
        <dbReference type="EMBL" id="HGS22526.1"/>
    </source>
</evidence>
<dbReference type="Gene3D" id="3.90.740.10">
    <property type="entry name" value="Valyl/Leucyl/Isoleucyl-tRNA synthetase, editing domain"/>
    <property type="match status" value="1"/>
</dbReference>
<evidence type="ECO:0000256" key="10">
    <source>
        <dbReference type="RuleBase" id="RU363039"/>
    </source>
</evidence>
<keyword evidence="7 9" id="KW-0030">Aminoacyl-tRNA synthetase</keyword>
<feature type="binding site" evidence="9">
    <location>
        <position position="701"/>
    </location>
    <ligand>
        <name>ATP</name>
        <dbReference type="ChEBI" id="CHEBI:30616"/>
    </ligand>
</feature>
<evidence type="ECO:0000259" key="14">
    <source>
        <dbReference type="Pfam" id="PF13603"/>
    </source>
</evidence>
<feature type="domain" description="Aminoacyl-tRNA synthetase class Ia" evidence="11">
    <location>
        <begin position="536"/>
        <end position="726"/>
    </location>
</feature>
<dbReference type="GO" id="GO:0005829">
    <property type="term" value="C:cytosol"/>
    <property type="evidence" value="ECO:0007669"/>
    <property type="project" value="TreeGrafter"/>
</dbReference>
<dbReference type="InterPro" id="IPR002300">
    <property type="entry name" value="aa-tRNA-synth_Ia"/>
</dbReference>
<feature type="short sequence motif" description="'KMSKS' region" evidence="9">
    <location>
        <begin position="698"/>
        <end position="702"/>
    </location>
</feature>
<accession>A0A7C4PMA7</accession>
<dbReference type="GO" id="GO:0006429">
    <property type="term" value="P:leucyl-tRNA aminoacylation"/>
    <property type="evidence" value="ECO:0007669"/>
    <property type="project" value="UniProtKB-UniRule"/>
</dbReference>
<dbReference type="FunFam" id="3.40.50.620:FF:000056">
    <property type="entry name" value="Leucine--tRNA ligase"/>
    <property type="match status" value="1"/>
</dbReference>
<dbReference type="InterPro" id="IPR014729">
    <property type="entry name" value="Rossmann-like_a/b/a_fold"/>
</dbReference>
<dbReference type="InterPro" id="IPR009008">
    <property type="entry name" value="Val/Leu/Ile-tRNA-synth_edit"/>
</dbReference>
<dbReference type="AlphaFoldDB" id="A0A7C4PMA7"/>
<reference evidence="15" key="1">
    <citation type="journal article" date="2020" name="mSystems">
        <title>Genome- and Community-Level Interaction Insights into Carbon Utilization and Element Cycling Functions of Hydrothermarchaeota in Hydrothermal Sediment.</title>
        <authorList>
            <person name="Zhou Z."/>
            <person name="Liu Y."/>
            <person name="Xu W."/>
            <person name="Pan J."/>
            <person name="Luo Z.H."/>
            <person name="Li M."/>
        </authorList>
    </citation>
    <scope>NUCLEOTIDE SEQUENCE [LARGE SCALE GENOMIC DNA]</scope>
    <source>
        <strain evidence="15">SpSt-573</strain>
    </source>
</reference>
<dbReference type="FunFam" id="3.10.20.590:FF:000001">
    <property type="entry name" value="Leucine--tRNA ligase"/>
    <property type="match status" value="1"/>
</dbReference>
<dbReference type="Pfam" id="PF00133">
    <property type="entry name" value="tRNA-synt_1"/>
    <property type="match status" value="1"/>
</dbReference>
<name>A0A7C4PMA7_9CHLR</name>
<evidence type="ECO:0000259" key="13">
    <source>
        <dbReference type="Pfam" id="PF09334"/>
    </source>
</evidence>
<dbReference type="SUPFAM" id="SSF50677">
    <property type="entry name" value="ValRS/IleRS/LeuRS editing domain"/>
    <property type="match status" value="1"/>
</dbReference>
<comment type="similarity">
    <text evidence="1 9 10">Belongs to the class-I aminoacyl-tRNA synthetase family.</text>
</comment>
<dbReference type="SUPFAM" id="SSF52374">
    <property type="entry name" value="Nucleotidylyl transferase"/>
    <property type="match status" value="1"/>
</dbReference>
<keyword evidence="6 9" id="KW-0648">Protein biosynthesis</keyword>
<evidence type="ECO:0000256" key="8">
    <source>
        <dbReference type="ARBA" id="ARBA00047469"/>
    </source>
</evidence>
<dbReference type="Pfam" id="PF13603">
    <property type="entry name" value="tRNA-synt_1_2"/>
    <property type="match status" value="1"/>
</dbReference>
<evidence type="ECO:0000256" key="3">
    <source>
        <dbReference type="ARBA" id="ARBA00022598"/>
    </source>
</evidence>
<evidence type="ECO:0000256" key="7">
    <source>
        <dbReference type="ARBA" id="ARBA00023146"/>
    </source>
</evidence>
<dbReference type="InterPro" id="IPR013155">
    <property type="entry name" value="M/V/L/I-tRNA-synth_anticd-bd"/>
</dbReference>
<keyword evidence="5 9" id="KW-0067">ATP-binding</keyword>
<dbReference type="InterPro" id="IPR025709">
    <property type="entry name" value="Leu_tRNA-synth_edit"/>
</dbReference>
<dbReference type="Gene3D" id="1.10.730.10">
    <property type="entry name" value="Isoleucyl-tRNA Synthetase, Domain 1"/>
    <property type="match status" value="1"/>
</dbReference>
<evidence type="ECO:0000256" key="9">
    <source>
        <dbReference type="HAMAP-Rule" id="MF_00049"/>
    </source>
</evidence>
<keyword evidence="2 9" id="KW-0963">Cytoplasm</keyword>
<dbReference type="GO" id="GO:0002161">
    <property type="term" value="F:aminoacyl-tRNA deacylase activity"/>
    <property type="evidence" value="ECO:0007669"/>
    <property type="project" value="InterPro"/>
</dbReference>
<evidence type="ECO:0000256" key="2">
    <source>
        <dbReference type="ARBA" id="ARBA00022490"/>
    </source>
</evidence>
<dbReference type="GO" id="GO:0005524">
    <property type="term" value="F:ATP binding"/>
    <property type="evidence" value="ECO:0007669"/>
    <property type="project" value="UniProtKB-UniRule"/>
</dbReference>
<feature type="domain" description="Leucyl-tRNA synthetase editing" evidence="14">
    <location>
        <begin position="226"/>
        <end position="370"/>
    </location>
</feature>
<dbReference type="InterPro" id="IPR002302">
    <property type="entry name" value="Leu-tRNA-ligase"/>
</dbReference>
<evidence type="ECO:0000256" key="6">
    <source>
        <dbReference type="ARBA" id="ARBA00022917"/>
    </source>
</evidence>
<comment type="caution">
    <text evidence="15">The sequence shown here is derived from an EMBL/GenBank/DDBJ whole genome shotgun (WGS) entry which is preliminary data.</text>
</comment>
<keyword evidence="4 9" id="KW-0547">Nucleotide-binding</keyword>
<dbReference type="SUPFAM" id="SSF47323">
    <property type="entry name" value="Anticodon-binding domain of a subclass of class I aminoacyl-tRNA synthetases"/>
    <property type="match status" value="1"/>
</dbReference>
<dbReference type="PRINTS" id="PR00985">
    <property type="entry name" value="TRNASYNTHLEU"/>
</dbReference>
<evidence type="ECO:0000256" key="5">
    <source>
        <dbReference type="ARBA" id="ARBA00022840"/>
    </source>
</evidence>
<dbReference type="Gene3D" id="3.10.20.590">
    <property type="match status" value="1"/>
</dbReference>
<dbReference type="CDD" id="cd07958">
    <property type="entry name" value="Anticodon_Ia_Leu_BEm"/>
    <property type="match status" value="1"/>
</dbReference>
<organism evidence="15">
    <name type="scientific">Anaerolinea thermolimosa</name>
    <dbReference type="NCBI Taxonomy" id="229919"/>
    <lineage>
        <taxon>Bacteria</taxon>
        <taxon>Bacillati</taxon>
        <taxon>Chloroflexota</taxon>
        <taxon>Anaerolineae</taxon>
        <taxon>Anaerolineales</taxon>
        <taxon>Anaerolineaceae</taxon>
        <taxon>Anaerolinea</taxon>
    </lineage>
</organism>
<dbReference type="InterPro" id="IPR015413">
    <property type="entry name" value="Methionyl/Leucyl_tRNA_Synth"/>
</dbReference>
<protein>
    <recommendedName>
        <fullName evidence="9">Leucine--tRNA ligase</fullName>
        <ecNumber evidence="9">6.1.1.4</ecNumber>
    </recommendedName>
    <alternativeName>
        <fullName evidence="9">Leucyl-tRNA synthetase</fullName>
        <shortName evidence="9">LeuRS</shortName>
    </alternativeName>
</protein>
<dbReference type="EC" id="6.1.1.4" evidence="9"/>
<evidence type="ECO:0000259" key="11">
    <source>
        <dbReference type="Pfam" id="PF00133"/>
    </source>
</evidence>
<evidence type="ECO:0000256" key="1">
    <source>
        <dbReference type="ARBA" id="ARBA00005594"/>
    </source>
</evidence>
<sequence length="929" mass="106714">MPEKIIPVYNPAEIEPRWQEKWERDGLYHADIDPTRPKHYALTMLPYPSGDLHIGHWYAMTPSDARARFKRMSGYNVLFPMGFDAFGLPAENAAIKRNIHPKEWTYKNIANMRRQLKSMGAMFDWRREAISSDPEYYRWTQWFFVQFFKNDLAYRKMSPVDWCPNCNTTLAREQVWGEDRHCERCGTPVIKKDLEQWFFRTTRYAEELLNYDGIDWPEKVRDMQVNWIGRSEGASVIFTTEDGQPIEVFTTRPDTLWGATFMVLAPEHPLVERLTTPDRKAEVEAYVAQAVRQTDIQRESTEKEKTGVFTGGYAINPVNGRRIPVWIADYVLMSYGTGAIMAVPAHDERDFAFAIKYGLPIIPVIDRPDGISKSLVFPGSVDDSFESELKQAGISFTKAPVGSAGEGLYVTLQRDQVQPYVALMRRFLKPENWNEVVGGQWLFIFKDAVLELDSVEADREILERCQKLYPPVQNNRTVMEMLSRLPFYQDVLFHAEYGTMIHSGEFSGTPGTEAKRAVTAWLEKQGKGKATVNYRLRDWLISRQRYWGAPIPIIYCPRCGAVPVPEDQLPVLLPDDVEWKPTGESPLKLHPTWRFTTCPQCGAEAERETDTMDTFMCSSWYHLRYLSPHYDQGPFDPKEYDYWMPVDTYTGGAEHATMHLIYTRFFHKALRDLGITRGNEPMLQLRNQGQILGPDGQRMSKSRGNVVDPDEQVRLYGADTVRAFMMFGYRWAEGGPWDPGSIQGVNRWLRRLWLTLLEPGEGQASESLLKALRRKAHQTLRSVTRDFEQFEFNTIVSALMELLNEMVKAKQAGAYGSSIWDEVTEMYLKMLAPVAPHISEELWGLLGKPYSVHTQAWPSFDAEAAREEEITLVLQVNGKVRDRLVVPADIQEEDAKRLALENPAVQKFLEGRAARQVIYVPGRLVNVVG</sequence>
<dbReference type="HAMAP" id="MF_00049_B">
    <property type="entry name" value="Leu_tRNA_synth_B"/>
    <property type="match status" value="1"/>
</dbReference>
<keyword evidence="3 9" id="KW-0436">Ligase</keyword>
<feature type="domain" description="Methionyl/Valyl/Leucyl/Isoleucyl-tRNA synthetase anticodon-binding" evidence="12">
    <location>
        <begin position="771"/>
        <end position="891"/>
    </location>
</feature>
<proteinExistence type="inferred from homology"/>
<evidence type="ECO:0000256" key="4">
    <source>
        <dbReference type="ARBA" id="ARBA00022741"/>
    </source>
</evidence>
<dbReference type="CDD" id="cd00812">
    <property type="entry name" value="LeuRS_core"/>
    <property type="match status" value="1"/>
</dbReference>
<dbReference type="PANTHER" id="PTHR43740">
    <property type="entry name" value="LEUCYL-TRNA SYNTHETASE"/>
    <property type="match status" value="1"/>
</dbReference>
<dbReference type="Gene3D" id="3.40.50.620">
    <property type="entry name" value="HUPs"/>
    <property type="match status" value="2"/>
</dbReference>
<dbReference type="FunFam" id="3.40.50.620:FF:000003">
    <property type="entry name" value="Leucine--tRNA ligase"/>
    <property type="match status" value="1"/>
</dbReference>
<dbReference type="EMBL" id="DSYK01000582">
    <property type="protein sequence ID" value="HGS22526.1"/>
    <property type="molecule type" value="Genomic_DNA"/>
</dbReference>
<dbReference type="PANTHER" id="PTHR43740:SF2">
    <property type="entry name" value="LEUCINE--TRNA LIGASE, MITOCHONDRIAL"/>
    <property type="match status" value="1"/>
</dbReference>
<feature type="short sequence motif" description="'HIGH' region" evidence="9">
    <location>
        <begin position="46"/>
        <end position="56"/>
    </location>
</feature>
<dbReference type="GO" id="GO:0004823">
    <property type="term" value="F:leucine-tRNA ligase activity"/>
    <property type="evidence" value="ECO:0007669"/>
    <property type="project" value="UniProtKB-UniRule"/>
</dbReference>
<dbReference type="FunFam" id="1.10.730.10:FF:000002">
    <property type="entry name" value="Leucine--tRNA ligase"/>
    <property type="match status" value="1"/>
</dbReference>
<evidence type="ECO:0000259" key="12">
    <source>
        <dbReference type="Pfam" id="PF08264"/>
    </source>
</evidence>
<feature type="domain" description="Methionyl/Leucyl tRNA synthetase" evidence="13">
    <location>
        <begin position="43"/>
        <end position="190"/>
    </location>
</feature>
<gene>
    <name evidence="9" type="primary">leuS</name>
    <name evidence="15" type="ORF">ENT37_11765</name>
</gene>
<comment type="subcellular location">
    <subcellularLocation>
        <location evidence="9">Cytoplasm</location>
    </subcellularLocation>
</comment>
<dbReference type="InterPro" id="IPR009080">
    <property type="entry name" value="tRNAsynth_Ia_anticodon-bd"/>
</dbReference>
<comment type="catalytic activity">
    <reaction evidence="8 9">
        <text>tRNA(Leu) + L-leucine + ATP = L-leucyl-tRNA(Leu) + AMP + diphosphate</text>
        <dbReference type="Rhea" id="RHEA:11688"/>
        <dbReference type="Rhea" id="RHEA-COMP:9613"/>
        <dbReference type="Rhea" id="RHEA-COMP:9622"/>
        <dbReference type="ChEBI" id="CHEBI:30616"/>
        <dbReference type="ChEBI" id="CHEBI:33019"/>
        <dbReference type="ChEBI" id="CHEBI:57427"/>
        <dbReference type="ChEBI" id="CHEBI:78442"/>
        <dbReference type="ChEBI" id="CHEBI:78494"/>
        <dbReference type="ChEBI" id="CHEBI:456215"/>
        <dbReference type="EC" id="6.1.1.4"/>
    </reaction>
</comment>
<dbReference type="Pfam" id="PF09334">
    <property type="entry name" value="tRNA-synt_1g"/>
    <property type="match status" value="1"/>
</dbReference>